<dbReference type="Gene3D" id="3.30.2160.10">
    <property type="entry name" value="Hect, E3 ligase catalytic domain"/>
    <property type="match status" value="1"/>
</dbReference>
<evidence type="ECO:0000256" key="5">
    <source>
        <dbReference type="PROSITE-ProRule" id="PRU00104"/>
    </source>
</evidence>
<evidence type="ECO:0000256" key="3">
    <source>
        <dbReference type="ARBA" id="ARBA00022679"/>
    </source>
</evidence>
<name>A0A7M7N2C8_STRPU</name>
<dbReference type="GO" id="GO:0061630">
    <property type="term" value="F:ubiquitin protein ligase activity"/>
    <property type="evidence" value="ECO:0007669"/>
    <property type="project" value="UniProtKB-EC"/>
</dbReference>
<comment type="catalytic activity">
    <reaction evidence="1">
        <text>S-ubiquitinyl-[E2 ubiquitin-conjugating enzyme]-L-cysteine + [acceptor protein]-L-lysine = [E2 ubiquitin-conjugating enzyme]-L-cysteine + N(6)-ubiquitinyl-[acceptor protein]-L-lysine.</text>
        <dbReference type="EC" id="2.3.2.26"/>
    </reaction>
</comment>
<feature type="domain" description="HECT" evidence="6">
    <location>
        <begin position="38"/>
        <end position="369"/>
    </location>
</feature>
<dbReference type="PANTHER" id="PTHR45700">
    <property type="entry name" value="UBIQUITIN-PROTEIN LIGASE E3C"/>
    <property type="match status" value="1"/>
</dbReference>
<dbReference type="UniPathway" id="UPA00143"/>
<dbReference type="GO" id="GO:0000209">
    <property type="term" value="P:protein polyubiquitination"/>
    <property type="evidence" value="ECO:0007669"/>
    <property type="project" value="InterPro"/>
</dbReference>
<dbReference type="OMA" id="RTTYQPN"/>
<dbReference type="OrthoDB" id="5988852at2759"/>
<dbReference type="PROSITE" id="PS50237">
    <property type="entry name" value="HECT"/>
    <property type="match status" value="1"/>
</dbReference>
<organism evidence="7 8">
    <name type="scientific">Strongylocentrotus purpuratus</name>
    <name type="common">Purple sea urchin</name>
    <dbReference type="NCBI Taxonomy" id="7668"/>
    <lineage>
        <taxon>Eukaryota</taxon>
        <taxon>Metazoa</taxon>
        <taxon>Echinodermata</taxon>
        <taxon>Eleutherozoa</taxon>
        <taxon>Echinozoa</taxon>
        <taxon>Echinoidea</taxon>
        <taxon>Euechinoidea</taxon>
        <taxon>Echinacea</taxon>
        <taxon>Camarodonta</taxon>
        <taxon>Echinidea</taxon>
        <taxon>Strongylocentrotidae</taxon>
        <taxon>Strongylocentrotus</taxon>
    </lineage>
</organism>
<dbReference type="GeneID" id="592660"/>
<evidence type="ECO:0000259" key="6">
    <source>
        <dbReference type="PROSITE" id="PS50237"/>
    </source>
</evidence>
<keyword evidence="3" id="KW-0808">Transferase</keyword>
<dbReference type="Gene3D" id="3.90.1750.10">
    <property type="entry name" value="Hect, E3 ligase catalytic domains"/>
    <property type="match status" value="1"/>
</dbReference>
<dbReference type="PANTHER" id="PTHR45700:SF8">
    <property type="entry name" value="HECT-TYPE E3 UBIQUITIN TRANSFERASE"/>
    <property type="match status" value="1"/>
</dbReference>
<dbReference type="Proteomes" id="UP000007110">
    <property type="component" value="Unassembled WGS sequence"/>
</dbReference>
<protein>
    <recommendedName>
        <fullName evidence="2">HECT-type E3 ubiquitin transferase</fullName>
        <ecNumber evidence="2">2.3.2.26</ecNumber>
    </recommendedName>
</protein>
<reference evidence="7" key="2">
    <citation type="submission" date="2021-01" db="UniProtKB">
        <authorList>
            <consortium name="EnsemblMetazoa"/>
        </authorList>
    </citation>
    <scope>IDENTIFICATION</scope>
</reference>
<dbReference type="InParanoid" id="A0A7M7N2C8"/>
<reference evidence="8" key="1">
    <citation type="submission" date="2015-02" db="EMBL/GenBank/DDBJ databases">
        <title>Genome sequencing for Strongylocentrotus purpuratus.</title>
        <authorList>
            <person name="Murali S."/>
            <person name="Liu Y."/>
            <person name="Vee V."/>
            <person name="English A."/>
            <person name="Wang M."/>
            <person name="Skinner E."/>
            <person name="Han Y."/>
            <person name="Muzny D.M."/>
            <person name="Worley K.C."/>
            <person name="Gibbs R.A."/>
        </authorList>
    </citation>
    <scope>NUCLEOTIDE SEQUENCE</scope>
</reference>
<dbReference type="KEGG" id="spu:592660"/>
<dbReference type="InterPro" id="IPR035983">
    <property type="entry name" value="Hect_E3_ubiquitin_ligase"/>
</dbReference>
<proteinExistence type="predicted"/>
<dbReference type="Pfam" id="PF00632">
    <property type="entry name" value="HECT"/>
    <property type="match status" value="1"/>
</dbReference>
<dbReference type="Gene3D" id="3.30.2410.10">
    <property type="entry name" value="Hect, E3 ligase catalytic domain"/>
    <property type="match status" value="1"/>
</dbReference>
<sequence length="404" mass="46913">MCRGQAQLPIIPTYYLQFQVERDNIVQSALENVEKYWDDSDSNSVWLKPLKVNFEGEYAIDVGGPSKEFFHCLFSALLDPDLHIFRKIDDHAVSSNVWFNPEYLDYSTLEKIGLLFALLIFNEAVTTVPFPEQLYEKLLSNRDPEAIDLEKMDQGFVKQLREIEAENVEALDLDFEELRPGDENVPVTKENLELYIKEKMTKRLAIPQLAAFTKGFNRLASMTPLMKTIFKAEDLRDVILGEELDWNAFRLSVYYLDPYCEDHKVIKMFWKVFDEFEENDKRQFLKFLTCADHVPVGGFVRFPVRRLDNKADKYLDPDEPNKYPEPGNLMPEVMTCKDFLSMDLPEYETEEDLRFRLKMAIETRGFHLEVEAPPCVSATAPFPEPSILQQAVQGVVQLLFGGRR</sequence>
<keyword evidence="8" id="KW-1185">Reference proteome</keyword>
<evidence type="ECO:0000256" key="1">
    <source>
        <dbReference type="ARBA" id="ARBA00000885"/>
    </source>
</evidence>
<evidence type="ECO:0000313" key="7">
    <source>
        <dbReference type="EnsemblMetazoa" id="XP_030829621"/>
    </source>
</evidence>
<dbReference type="SUPFAM" id="SSF56204">
    <property type="entry name" value="Hect, E3 ligase catalytic domain"/>
    <property type="match status" value="1"/>
</dbReference>
<dbReference type="InterPro" id="IPR044611">
    <property type="entry name" value="E3A/B/C-like"/>
</dbReference>
<feature type="active site" description="Glycyl thioester intermediate" evidence="5">
    <location>
        <position position="336"/>
    </location>
</feature>
<accession>A0A7M7N2C8</accession>
<dbReference type="EnsemblMetazoa" id="XM_030973761">
    <property type="protein sequence ID" value="XP_030829621"/>
    <property type="gene ID" value="LOC592660"/>
</dbReference>
<keyword evidence="4 5" id="KW-0833">Ubl conjugation pathway</keyword>
<evidence type="ECO:0000256" key="2">
    <source>
        <dbReference type="ARBA" id="ARBA00012485"/>
    </source>
</evidence>
<dbReference type="AlphaFoldDB" id="A0A7M7N2C8"/>
<dbReference type="InterPro" id="IPR000569">
    <property type="entry name" value="HECT_dom"/>
</dbReference>
<evidence type="ECO:0000313" key="8">
    <source>
        <dbReference type="Proteomes" id="UP000007110"/>
    </source>
</evidence>
<evidence type="ECO:0000256" key="4">
    <source>
        <dbReference type="ARBA" id="ARBA00022786"/>
    </source>
</evidence>
<dbReference type="RefSeq" id="XP_030829621.1">
    <property type="nucleotide sequence ID" value="XM_030973761.1"/>
</dbReference>
<dbReference type="SMART" id="SM00119">
    <property type="entry name" value="HECTc"/>
    <property type="match status" value="1"/>
</dbReference>
<dbReference type="EC" id="2.3.2.26" evidence="2"/>